<feature type="signal peptide" evidence="1">
    <location>
        <begin position="1"/>
        <end position="20"/>
    </location>
</feature>
<dbReference type="EMBL" id="CP048833">
    <property type="protein sequence ID" value="QJP08373.1"/>
    <property type="molecule type" value="Genomic_DNA"/>
</dbReference>
<organism evidence="2 3">
    <name type="scientific">Pseudomonas multiresinivorans</name>
    <dbReference type="NCBI Taxonomy" id="95301"/>
    <lineage>
        <taxon>Bacteria</taxon>
        <taxon>Pseudomonadati</taxon>
        <taxon>Pseudomonadota</taxon>
        <taxon>Gammaproteobacteria</taxon>
        <taxon>Pseudomonadales</taxon>
        <taxon>Pseudomonadaceae</taxon>
        <taxon>Pseudomonas</taxon>
    </lineage>
</organism>
<feature type="chain" id="PRO_5030900420" description="DUF2846 domain-containing protein" evidence="1">
    <location>
        <begin position="21"/>
        <end position="192"/>
    </location>
</feature>
<dbReference type="PROSITE" id="PS51257">
    <property type="entry name" value="PROKAR_LIPOPROTEIN"/>
    <property type="match status" value="1"/>
</dbReference>
<gene>
    <name evidence="2" type="ORF">G4G71_10985</name>
</gene>
<proteinExistence type="predicted"/>
<dbReference type="KEGG" id="pmui:G4G71_10985"/>
<protein>
    <recommendedName>
        <fullName evidence="4">DUF2846 domain-containing protein</fullName>
    </recommendedName>
</protein>
<name>A0A7Z3GPU9_9PSED</name>
<keyword evidence="1" id="KW-0732">Signal</keyword>
<evidence type="ECO:0000256" key="1">
    <source>
        <dbReference type="SAM" id="SignalP"/>
    </source>
</evidence>
<evidence type="ECO:0000313" key="2">
    <source>
        <dbReference type="EMBL" id="QJP08373.1"/>
    </source>
</evidence>
<reference evidence="2 3" key="1">
    <citation type="submission" date="2020-02" db="EMBL/GenBank/DDBJ databases">
        <title>Complete genome sequence of Pseudomonas multiresinivorans ORNL1.</title>
        <authorList>
            <person name="Podar M."/>
        </authorList>
    </citation>
    <scope>NUCLEOTIDE SEQUENCE [LARGE SCALE GENOMIC DNA]</scope>
    <source>
        <strain evidence="3">populi</strain>
    </source>
</reference>
<accession>A0A7Z3GPU9</accession>
<dbReference type="Proteomes" id="UP000502549">
    <property type="component" value="Chromosome"/>
</dbReference>
<keyword evidence="3" id="KW-1185">Reference proteome</keyword>
<dbReference type="RefSeq" id="WP_169937564.1">
    <property type="nucleotide sequence ID" value="NZ_CP048833.1"/>
</dbReference>
<dbReference type="AlphaFoldDB" id="A0A7Z3GPU9"/>
<sequence length="192" mass="20586">MRTIALGLAISALVGCSTSAVDPAKADRVPAESLYAFQKPSNANDARIIFTRDSGLNGYACDYTLFINGTKAASVGLSETATFYVTPGPAIIGFEPTSICSGTLQELSVELKPGYAYQFRGFRNASGDPGISATGRAPYPYSSAASAPQGAVPASIGMLSKDQWRQQQLDELSKKSMPYEQYQQEYRRIMGQ</sequence>
<evidence type="ECO:0008006" key="4">
    <source>
        <dbReference type="Google" id="ProtNLM"/>
    </source>
</evidence>
<evidence type="ECO:0000313" key="3">
    <source>
        <dbReference type="Proteomes" id="UP000502549"/>
    </source>
</evidence>